<dbReference type="GO" id="GO:0006275">
    <property type="term" value="P:regulation of DNA replication"/>
    <property type="evidence" value="ECO:0007669"/>
    <property type="project" value="InterPro"/>
</dbReference>
<evidence type="ECO:0000313" key="2">
    <source>
        <dbReference type="EMBL" id="GAI11084.1"/>
    </source>
</evidence>
<dbReference type="EMBL" id="BARV01009010">
    <property type="protein sequence ID" value="GAI11084.1"/>
    <property type="molecule type" value="Genomic_DNA"/>
</dbReference>
<comment type="caution">
    <text evidence="2">The sequence shown here is derived from an EMBL/GenBank/DDBJ whole genome shotgun (WGS) entry which is preliminary data.</text>
</comment>
<dbReference type="GO" id="GO:0005524">
    <property type="term" value="F:ATP binding"/>
    <property type="evidence" value="ECO:0007669"/>
    <property type="project" value="InterPro"/>
</dbReference>
<dbReference type="SUPFAM" id="SSF48295">
    <property type="entry name" value="TrpR-like"/>
    <property type="match status" value="1"/>
</dbReference>
<dbReference type="InterPro" id="IPR010921">
    <property type="entry name" value="Trp_repressor/repl_initiator"/>
</dbReference>
<feature type="domain" description="Chromosomal replication initiator DnaA C-terminal" evidence="1">
    <location>
        <begin position="28"/>
        <end position="97"/>
    </location>
</feature>
<dbReference type="Gene3D" id="1.10.1750.10">
    <property type="match status" value="1"/>
</dbReference>
<protein>
    <recommendedName>
        <fullName evidence="1">Chromosomal replication initiator DnaA C-terminal domain-containing protein</fullName>
    </recommendedName>
</protein>
<accession>X1MXJ9</accession>
<reference evidence="2" key="1">
    <citation type="journal article" date="2014" name="Front. Microbiol.">
        <title>High frequency of phylogenetically diverse reductive dehalogenase-homologous genes in deep subseafloor sedimentary metagenomes.</title>
        <authorList>
            <person name="Kawai M."/>
            <person name="Futagami T."/>
            <person name="Toyoda A."/>
            <person name="Takaki Y."/>
            <person name="Nishi S."/>
            <person name="Hori S."/>
            <person name="Arai W."/>
            <person name="Tsubouchi T."/>
            <person name="Morono Y."/>
            <person name="Uchiyama I."/>
            <person name="Ito T."/>
            <person name="Fujiyama A."/>
            <person name="Inagaki F."/>
            <person name="Takami H."/>
        </authorList>
    </citation>
    <scope>NUCLEOTIDE SEQUENCE</scope>
    <source>
        <strain evidence="2">Expedition CK06-06</strain>
    </source>
</reference>
<evidence type="ECO:0000259" key="1">
    <source>
        <dbReference type="SMART" id="SM00760"/>
    </source>
</evidence>
<dbReference type="InterPro" id="IPR013159">
    <property type="entry name" value="DnaA_C"/>
</dbReference>
<dbReference type="GO" id="GO:0006270">
    <property type="term" value="P:DNA replication initiation"/>
    <property type="evidence" value="ECO:0007669"/>
    <property type="project" value="InterPro"/>
</dbReference>
<dbReference type="AlphaFoldDB" id="X1MXJ9"/>
<dbReference type="GO" id="GO:0043565">
    <property type="term" value="F:sequence-specific DNA binding"/>
    <property type="evidence" value="ECO:0007669"/>
    <property type="project" value="InterPro"/>
</dbReference>
<dbReference type="CDD" id="cd06571">
    <property type="entry name" value="Bac_DnaA_C"/>
    <property type="match status" value="1"/>
</dbReference>
<proteinExistence type="predicted"/>
<dbReference type="Pfam" id="PF08299">
    <property type="entry name" value="Bac_DnaA_C"/>
    <property type="match status" value="1"/>
</dbReference>
<name>X1MXJ9_9ZZZZ</name>
<organism evidence="2">
    <name type="scientific">marine sediment metagenome</name>
    <dbReference type="NCBI Taxonomy" id="412755"/>
    <lineage>
        <taxon>unclassified sequences</taxon>
        <taxon>metagenomes</taxon>
        <taxon>ecological metagenomes</taxon>
    </lineage>
</organism>
<dbReference type="SMART" id="SM00760">
    <property type="entry name" value="Bac_DnaA_C"/>
    <property type="match status" value="1"/>
</dbReference>
<feature type="non-terminal residue" evidence="2">
    <location>
        <position position="1"/>
    </location>
</feature>
<sequence length="121" mass="13410">YIISRKNAPDIESVQLPGDGMPESYAPPIEWTLQVVAKIYKLKPIELKQRGRDAYIVEARQVAMYVLAMTNKYSFTYIGQAIGGRSPATATHAFARIGNRVTTDPDLKNKVVEIQSLIGGK</sequence>
<gene>
    <name evidence="2" type="ORF">S06H3_17925</name>
</gene>